<evidence type="ECO:0000259" key="1">
    <source>
        <dbReference type="Pfam" id="PF06114"/>
    </source>
</evidence>
<dbReference type="RefSeq" id="WP_119790132.1">
    <property type="nucleotide sequence ID" value="NZ_QYZD01000001.1"/>
</dbReference>
<dbReference type="Pfam" id="PF06114">
    <property type="entry name" value="Peptidase_M78"/>
    <property type="match status" value="1"/>
</dbReference>
<proteinExistence type="predicted"/>
<evidence type="ECO:0000313" key="2">
    <source>
        <dbReference type="EMBL" id="RJG26662.1"/>
    </source>
</evidence>
<reference evidence="2 3" key="1">
    <citation type="submission" date="2018-09" db="EMBL/GenBank/DDBJ databases">
        <title>Paenibacillus SK2017-BO5.</title>
        <authorList>
            <person name="Piskunova J.V."/>
            <person name="Dubiley S.A."/>
            <person name="Severinov K.V."/>
        </authorList>
    </citation>
    <scope>NUCLEOTIDE SEQUENCE [LARGE SCALE GENOMIC DNA]</scope>
    <source>
        <strain evidence="2 3">BO5</strain>
    </source>
</reference>
<dbReference type="AlphaFoldDB" id="A0A3A3GQJ7"/>
<gene>
    <name evidence="2" type="ORF">DQX05_01110</name>
</gene>
<dbReference type="InterPro" id="IPR010359">
    <property type="entry name" value="IrrE_HExxH"/>
</dbReference>
<dbReference type="EMBL" id="QYZD01000001">
    <property type="protein sequence ID" value="RJG26662.1"/>
    <property type="molecule type" value="Genomic_DNA"/>
</dbReference>
<comment type="caution">
    <text evidence="2">The sequence shown here is derived from an EMBL/GenBank/DDBJ whole genome shotgun (WGS) entry which is preliminary data.</text>
</comment>
<evidence type="ECO:0000313" key="3">
    <source>
        <dbReference type="Proteomes" id="UP000266177"/>
    </source>
</evidence>
<name>A0A3A3GQJ7_PANTH</name>
<accession>A0A3A3GQJ7</accession>
<organism evidence="2 3">
    <name type="scientific">Paenibacillus thiaminolyticus</name>
    <name type="common">Bacillus thiaminolyticus</name>
    <dbReference type="NCBI Taxonomy" id="49283"/>
    <lineage>
        <taxon>Bacteria</taxon>
        <taxon>Bacillati</taxon>
        <taxon>Bacillota</taxon>
        <taxon>Bacilli</taxon>
        <taxon>Bacillales</taxon>
        <taxon>Paenibacillaceae</taxon>
        <taxon>Paenibacillus</taxon>
    </lineage>
</organism>
<feature type="domain" description="IrrE N-terminal-like" evidence="1">
    <location>
        <begin position="37"/>
        <end position="150"/>
    </location>
</feature>
<dbReference type="Proteomes" id="UP000266177">
    <property type="component" value="Unassembled WGS sequence"/>
</dbReference>
<sequence length="284" mass="32828">MFEHYIMTQIEEFQESLYRRIGVSHPSHLTIEEMAARLNVWLYFGPVGSKALEVRPGMYSVNIDSRLNQQEQWLDFLHELCHLLRHAGDQSIMPEQFTRAQECEANAFMLYAALPLSMIQRLHLPASFDGCVEMLANEFRVPVDLATQRMEQIQRRCLQGMFQKIASTYRPPRAPVESHNGHTEVYAYFDPYGDLDEPSQLIVSIDQQDARKDELLIPIDGPYKRINPESPPVMSCVQVGPEDIACRNGHIFLKIKRLAERHGLSARNVLLQMRDIEEAKKFAW</sequence>
<protein>
    <submittedName>
        <fullName evidence="2">ImmA/IrrE family metallo-endopeptidase</fullName>
    </submittedName>
</protein>
<dbReference type="OrthoDB" id="2417909at2"/>